<dbReference type="InterPro" id="IPR011989">
    <property type="entry name" value="ARM-like"/>
</dbReference>
<dbReference type="SUPFAM" id="SSF50729">
    <property type="entry name" value="PH domain-like"/>
    <property type="match status" value="1"/>
</dbReference>
<evidence type="ECO:0008006" key="6">
    <source>
        <dbReference type="Google" id="ProtNLM"/>
    </source>
</evidence>
<feature type="compositionally biased region" description="Gly residues" evidence="1">
    <location>
        <begin position="43"/>
        <end position="54"/>
    </location>
</feature>
<name>A0AAD7UCS0_9STRA</name>
<gene>
    <name evidence="4" type="ORF">CTAYLR_002685</name>
</gene>
<proteinExistence type="predicted"/>
<dbReference type="SUPFAM" id="SSF48371">
    <property type="entry name" value="ARM repeat"/>
    <property type="match status" value="2"/>
</dbReference>
<feature type="region of interest" description="Disordered" evidence="1">
    <location>
        <begin position="1165"/>
        <end position="1197"/>
    </location>
</feature>
<accession>A0AAD7UCS0</accession>
<feature type="domain" description="PH" evidence="2">
    <location>
        <begin position="140"/>
        <end position="251"/>
    </location>
</feature>
<dbReference type="Gene3D" id="1.25.10.10">
    <property type="entry name" value="Leucine-rich Repeat Variant"/>
    <property type="match status" value="3"/>
</dbReference>
<feature type="region of interest" description="Disordered" evidence="1">
    <location>
        <begin position="1"/>
        <end position="148"/>
    </location>
</feature>
<dbReference type="InterPro" id="IPR036020">
    <property type="entry name" value="WW_dom_sf"/>
</dbReference>
<dbReference type="EMBL" id="JAQMWT010000398">
    <property type="protein sequence ID" value="KAJ8601870.1"/>
    <property type="molecule type" value="Genomic_DNA"/>
</dbReference>
<dbReference type="SUPFAM" id="SSF51045">
    <property type="entry name" value="WW domain"/>
    <property type="match status" value="1"/>
</dbReference>
<evidence type="ECO:0000256" key="1">
    <source>
        <dbReference type="SAM" id="MobiDB-lite"/>
    </source>
</evidence>
<evidence type="ECO:0000259" key="2">
    <source>
        <dbReference type="PROSITE" id="PS50003"/>
    </source>
</evidence>
<reference evidence="4" key="1">
    <citation type="submission" date="2023-01" db="EMBL/GenBank/DDBJ databases">
        <title>Metagenome sequencing of chrysophaentin producing Chrysophaeum taylorii.</title>
        <authorList>
            <person name="Davison J."/>
            <person name="Bewley C."/>
        </authorList>
    </citation>
    <scope>NUCLEOTIDE SEQUENCE</scope>
    <source>
        <strain evidence="4">NIES-1699</strain>
    </source>
</reference>
<dbReference type="CDD" id="cd00201">
    <property type="entry name" value="WW"/>
    <property type="match status" value="1"/>
</dbReference>
<comment type="caution">
    <text evidence="4">The sequence shown here is derived from an EMBL/GenBank/DDBJ whole genome shotgun (WGS) entry which is preliminary data.</text>
</comment>
<dbReference type="PROSITE" id="PS50003">
    <property type="entry name" value="PH_DOMAIN"/>
    <property type="match status" value="1"/>
</dbReference>
<dbReference type="InterPro" id="IPR016024">
    <property type="entry name" value="ARM-type_fold"/>
</dbReference>
<evidence type="ECO:0000313" key="4">
    <source>
        <dbReference type="EMBL" id="KAJ8601870.1"/>
    </source>
</evidence>
<dbReference type="SMART" id="SM00456">
    <property type="entry name" value="WW"/>
    <property type="match status" value="1"/>
</dbReference>
<dbReference type="PROSITE" id="PS01159">
    <property type="entry name" value="WW_DOMAIN_1"/>
    <property type="match status" value="1"/>
</dbReference>
<dbReference type="Gene3D" id="2.20.70.10">
    <property type="match status" value="1"/>
</dbReference>
<dbReference type="Proteomes" id="UP001230188">
    <property type="component" value="Unassembled WGS sequence"/>
</dbReference>
<dbReference type="InterPro" id="IPR001202">
    <property type="entry name" value="WW_dom"/>
</dbReference>
<sequence length="1966" mass="200408">MGELPSGWEERKDSSGRSFYVDHNTKTTTWTRPSAPAANNPFGSGGGSGGGGGSTDNDEALARWLQQQEESSGGQGGESGMTDEEFARMLQQEEDAAAETKTSSAEGPGEDKKKPQRANFFGRRAPKESRHGEEEEGPPPSEFEGALQMRKELKGLGWRHVYGRIVGSALAVFADEKRSKAELRVELEGASVSESESTGKMMSKKDDIYRFKIAPRDSGGGEDSALLGDARAAAAETEFATEDEEQRSAWLGWCVVAGAKPPSRPELAAKIFKPLLSGPATPERASALKVVARVLAAGEETAETFARALATNGALGSIAECLREGPGQESAARCVFFAARADRTKEAARALGAASTAESLLPLLTASDDSLQRWAAAALAPAVSFGDAATKKKGARGIVDGGGVFTLVALLSSPSRDVQSYALAALVAVCEVALDDDPLAQLVAERATNAGCARALAPLASDADSRVAGAAVEIIAALAVASFSFGVALRRELATGPLAAALAGARATPHHAALVLRVLADACYAVDERTGAELRDDIDAVSGAAKTLQLRGAVALAVDALCRADDDGGGHQHHQKPPLVALAEKRGAERRGLAVGSAAQERREDATRLVAALMAHASGAADEAVFGSRAGATGLVTALVSCVATDLAASLDDATGARCAAALPALTLAVAAGARRRDARPAIAAAQTGLLELLATRGFLDPRRALASPLGSLVAARAATIVHALVDAAWKDDAGRDGSLVVALAVPPGGRAFGKLGALLEACASQFDDDPACATIANAATLAIASLCGAARPLGRPPHPSEAACRRDVATASGALLALGRCLGDDPAVPRERRRSAARLLGALTRDDDADDRACRRAQPSRTTTTISSSSFENALDAVASTLARSGLVGVAAANLATSDDPLVRADCLDAFAALAPYALGGDDDRDVVAGAAALGDALAKGVVADDAAVRRADAIDEAFSQERARIAVEKAAAALEAACVRGGPRTRDAVALKSPAPTALANLCRVDDRDDSSLRIASAALAALAALAAHSEARADAVARSGAISACSLVLQESPASPLVAPALSALAAVSPYAKSALLADKPLLASLMRHLADDSSNSSTRVVSLSTLAALANDLDDSGACGALARAAKRAPGAVAALTAAVNGNWGDRNDARQLLDAVAVAPPDDDQDQDQDQDRGGASATPLVASTSTKEYDDEDVLRRVEDKLHAKRAAGDGITAKDHLAKIRSAPPSSSADPRALATLVATPRDGDSLAVDRACAALASLIANDSTGEAAAAAIQGGALGQLLKLAPTSLSASECLVALCDVGELHKPLLLASPTPPLASAYVDCVSDMLGAAFLAPPDAAAPALEISERAVAYAAAVCRDSDAAVLALASALAARKRLAAASARLAAVAAAEIRNVSDAADDLSCDGAYVLSCLLAPLETDANDDLDDLCRGDDDDDQDVSEATVPGWVESLAKALDVDDDDDQEEEGGVVVVSAKVLMESRAAPALVRAAPSLLGLVERLPPGASRARARRAIVRLAKRGGPPVATRLVSTGAIDVAVGLVTRFYASSITTSSSDMSKRTAAADAACGLALLGLLVSKESAARSALAHDDLLAALATAVVSSSPLAFSALGVLVELANSGDSARSYVASRADLLDSLVSLASTTARGDDTPTASRATVVLANVASGDRGREAVASLTGVRAMLLSALESDDEVLFPAAARLAAFVFESHLMRKVRDRDDDDDDEAGDEEEEEEGKPPPEVDGAVAALASTLRDLAARDDASTVLASAPFLLRAIAAAWPLERPHPPAARAVSALVAAVVDDASKDLPLVLEHAVALLRGPLFSPEPDVLAALLRALLRAAAVAAIKTEATHAAWPAVASHVASALVSALSASLATQTNLLKTVASVVADHAPDALHALRTLSDPPNHLFLAVSFDARRLALLLDDGTLASAPPRSKQAPDAPSTTAAASIAAALGALS</sequence>
<dbReference type="PROSITE" id="PS50020">
    <property type="entry name" value="WW_DOMAIN_2"/>
    <property type="match status" value="1"/>
</dbReference>
<dbReference type="Pfam" id="PF00397">
    <property type="entry name" value="WW"/>
    <property type="match status" value="1"/>
</dbReference>
<dbReference type="InterPro" id="IPR001849">
    <property type="entry name" value="PH_domain"/>
</dbReference>
<evidence type="ECO:0000313" key="5">
    <source>
        <dbReference type="Proteomes" id="UP001230188"/>
    </source>
</evidence>
<keyword evidence="5" id="KW-1185">Reference proteome</keyword>
<protein>
    <recommendedName>
        <fullName evidence="6">HECT-type E3 ubiquitin transferase</fullName>
    </recommendedName>
</protein>
<feature type="domain" description="WW" evidence="3">
    <location>
        <begin position="2"/>
        <end position="35"/>
    </location>
</feature>
<feature type="region of interest" description="Disordered" evidence="1">
    <location>
        <begin position="1723"/>
        <end position="1749"/>
    </location>
</feature>
<evidence type="ECO:0000259" key="3">
    <source>
        <dbReference type="PROSITE" id="PS50020"/>
    </source>
</evidence>
<organism evidence="4 5">
    <name type="scientific">Chrysophaeum taylorii</name>
    <dbReference type="NCBI Taxonomy" id="2483200"/>
    <lineage>
        <taxon>Eukaryota</taxon>
        <taxon>Sar</taxon>
        <taxon>Stramenopiles</taxon>
        <taxon>Ochrophyta</taxon>
        <taxon>Pelagophyceae</taxon>
        <taxon>Pelagomonadales</taxon>
        <taxon>Pelagomonadaceae</taxon>
        <taxon>Chrysophaeum</taxon>
    </lineage>
</organism>
<feature type="compositionally biased region" description="Acidic residues" evidence="1">
    <location>
        <begin position="1726"/>
        <end position="1741"/>
    </location>
</feature>